<keyword evidence="3" id="KW-1185">Reference proteome</keyword>
<reference evidence="2 3" key="1">
    <citation type="journal article" date="2014" name="Genome Announc.">
        <title>Complete Genome Sequence of the Novel Giant Pseudomonas Phage PaBG.</title>
        <authorList>
            <person name="Sykilinda N.N."/>
            <person name="Bondar A.A."/>
            <person name="Gorshkova A.S."/>
            <person name="Kurochkina L.P."/>
            <person name="Kulikov E.E."/>
            <person name="Shneider M.M."/>
            <person name="Kadykov V.A."/>
            <person name="Solovjeva N.V."/>
            <person name="Kabilov M.R."/>
            <person name="Mesyanzhinov V.V."/>
            <person name="Vlassov V.V."/>
            <person name="Drukker V.V."/>
            <person name="Miroshnikov K.A."/>
        </authorList>
    </citation>
    <scope>NUCLEOTIDE SEQUENCE [LARGE SCALE GENOMIC DNA]</scope>
</reference>
<feature type="domain" description="DUF4326" evidence="1">
    <location>
        <begin position="2"/>
        <end position="65"/>
    </location>
</feature>
<evidence type="ECO:0000313" key="2">
    <source>
        <dbReference type="EMBL" id="AGS82163.1"/>
    </source>
</evidence>
<dbReference type="Proteomes" id="UP000015545">
    <property type="component" value="Segment"/>
</dbReference>
<accession>S5WBJ7</accession>
<dbReference type="InterPro" id="IPR025475">
    <property type="entry name" value="DUF4326"/>
</dbReference>
<evidence type="ECO:0000259" key="1">
    <source>
        <dbReference type="Pfam" id="PF14216"/>
    </source>
</evidence>
<evidence type="ECO:0000313" key="3">
    <source>
        <dbReference type="Proteomes" id="UP000015545"/>
    </source>
</evidence>
<organism evidence="2 3">
    <name type="scientific">Pseudomonas phage PaBG</name>
    <dbReference type="NCBI Taxonomy" id="1335230"/>
    <lineage>
        <taxon>Viruses</taxon>
        <taxon>Duplodnaviria</taxon>
        <taxon>Heunggongvirae</taxon>
        <taxon>Uroviricota</taxon>
        <taxon>Caudoviricetes</taxon>
        <taxon>Baikalvirus</taxon>
        <taxon>Baikalvirus PaBG</taxon>
    </lineage>
</organism>
<proteinExistence type="predicted"/>
<name>S5WBJ7_9CAUD</name>
<dbReference type="EMBL" id="KF147891">
    <property type="protein sequence ID" value="AGS82163.1"/>
    <property type="molecule type" value="Genomic_DNA"/>
</dbReference>
<gene>
    <name evidence="2" type="ORF">PaBG_00280</name>
</gene>
<dbReference type="Pfam" id="PF14216">
    <property type="entry name" value="DUF4326"/>
    <property type="match status" value="1"/>
</dbReference>
<protein>
    <recommendedName>
        <fullName evidence="1">DUF4326 domain-containing protein</fullName>
    </recommendedName>
</protein>
<sequence length="83" mass="9502">MLGRDGNRDEVCDLYDTALELSVKHKDKAIMERLNKIVEWLQAGHDVRLVCFCDANERCHGDSVIKQVKRLMKCKQSGKAKGR</sequence>